<accession>A0A8I1GEU2</accession>
<proteinExistence type="inferred from homology"/>
<keyword evidence="4" id="KW-1185">Reference proteome</keyword>
<dbReference type="GO" id="GO:0016491">
    <property type="term" value="F:oxidoreductase activity"/>
    <property type="evidence" value="ECO:0007669"/>
    <property type="project" value="UniProtKB-KW"/>
</dbReference>
<evidence type="ECO:0000256" key="2">
    <source>
        <dbReference type="ARBA" id="ARBA00023002"/>
    </source>
</evidence>
<dbReference type="InterPro" id="IPR002347">
    <property type="entry name" value="SDR_fam"/>
</dbReference>
<evidence type="ECO:0000313" key="4">
    <source>
        <dbReference type="Proteomes" id="UP000623250"/>
    </source>
</evidence>
<dbReference type="PROSITE" id="PS00061">
    <property type="entry name" value="ADH_SHORT"/>
    <property type="match status" value="1"/>
</dbReference>
<comment type="similarity">
    <text evidence="1">Belongs to the short-chain dehydrogenases/reductases (SDR) family.</text>
</comment>
<dbReference type="Pfam" id="PF00106">
    <property type="entry name" value="adh_short"/>
    <property type="match status" value="1"/>
</dbReference>
<name>A0A8I1GEU2_9HYPH</name>
<dbReference type="Proteomes" id="UP000623250">
    <property type="component" value="Unassembled WGS sequence"/>
</dbReference>
<reference evidence="3 4" key="1">
    <citation type="submission" date="2020-12" db="EMBL/GenBank/DDBJ databases">
        <title>Revised draft genomes of Rhodomicrobium vannielii ATCC 17100 and Rhodomicrobium udaipurense JA643.</title>
        <authorList>
            <person name="Conners E.M."/>
            <person name="Davenport E.J."/>
            <person name="Bose A."/>
        </authorList>
    </citation>
    <scope>NUCLEOTIDE SEQUENCE [LARGE SCALE GENOMIC DNA]</scope>
    <source>
        <strain evidence="3 4">JA643</strain>
    </source>
</reference>
<evidence type="ECO:0000313" key="3">
    <source>
        <dbReference type="EMBL" id="MBJ7543494.1"/>
    </source>
</evidence>
<organism evidence="3 4">
    <name type="scientific">Rhodomicrobium udaipurense</name>
    <dbReference type="NCBI Taxonomy" id="1202716"/>
    <lineage>
        <taxon>Bacteria</taxon>
        <taxon>Pseudomonadati</taxon>
        <taxon>Pseudomonadota</taxon>
        <taxon>Alphaproteobacteria</taxon>
        <taxon>Hyphomicrobiales</taxon>
        <taxon>Hyphomicrobiaceae</taxon>
        <taxon>Rhodomicrobium</taxon>
    </lineage>
</organism>
<keyword evidence="2" id="KW-0560">Oxidoreductase</keyword>
<dbReference type="Gene3D" id="3.40.50.720">
    <property type="entry name" value="NAD(P)-binding Rossmann-like Domain"/>
    <property type="match status" value="1"/>
</dbReference>
<gene>
    <name evidence="3" type="ORF">JDN41_07975</name>
</gene>
<dbReference type="InterPro" id="IPR036291">
    <property type="entry name" value="NAD(P)-bd_dom_sf"/>
</dbReference>
<dbReference type="PANTHER" id="PTHR42901">
    <property type="entry name" value="ALCOHOL DEHYDROGENASE"/>
    <property type="match status" value="1"/>
</dbReference>
<dbReference type="RefSeq" id="WP_199502372.1">
    <property type="nucleotide sequence ID" value="NZ_JAEMUK010000014.1"/>
</dbReference>
<dbReference type="InterPro" id="IPR020904">
    <property type="entry name" value="Sc_DH/Rdtase_CS"/>
</dbReference>
<protein>
    <submittedName>
        <fullName evidence="3">SDR family NAD(P)-dependent oxidoreductase</fullName>
    </submittedName>
</protein>
<dbReference type="PANTHER" id="PTHR42901:SF1">
    <property type="entry name" value="ALCOHOL DEHYDROGENASE"/>
    <property type="match status" value="1"/>
</dbReference>
<dbReference type="PRINTS" id="PR00081">
    <property type="entry name" value="GDHRDH"/>
</dbReference>
<dbReference type="SUPFAM" id="SSF51735">
    <property type="entry name" value="NAD(P)-binding Rossmann-fold domains"/>
    <property type="match status" value="1"/>
</dbReference>
<sequence length="247" mass="26458">MTSESSLPRFDGKVALVTGASRGIGRAIAKALALQGAHVVATARTQGALEELDDEVRTAGGVPLSLMPFDLDKQLAEIDTLGPTLYQRWRKLDIFVGNAGLLGPLSPLGHIKEGDWALTLQINLTANWRLIRTLDPVLKLSPAGRVLFLTSGAAQRARAYWGPYSVSKAGLDALAKTYARENASTNIRVNLLDPGKVRTHMRAKAYPGEEPNTLPAPDALVPLALSLLTPETTASGEIFTFTPETSH</sequence>
<evidence type="ECO:0000256" key="1">
    <source>
        <dbReference type="ARBA" id="ARBA00006484"/>
    </source>
</evidence>
<dbReference type="EMBL" id="JAEMUK010000014">
    <property type="protein sequence ID" value="MBJ7543494.1"/>
    <property type="molecule type" value="Genomic_DNA"/>
</dbReference>
<comment type="caution">
    <text evidence="3">The sequence shown here is derived from an EMBL/GenBank/DDBJ whole genome shotgun (WGS) entry which is preliminary data.</text>
</comment>
<dbReference type="AlphaFoldDB" id="A0A8I1GEU2"/>